<feature type="domain" description="YdbS-like PH" evidence="2">
    <location>
        <begin position="73"/>
        <end position="148"/>
    </location>
</feature>
<dbReference type="RefSeq" id="WP_066236175.1">
    <property type="nucleotide sequence ID" value="NZ_LQYN01000174.1"/>
</dbReference>
<keyword evidence="4" id="KW-1185">Reference proteome</keyword>
<evidence type="ECO:0000313" key="4">
    <source>
        <dbReference type="Proteomes" id="UP000075666"/>
    </source>
</evidence>
<evidence type="ECO:0000259" key="2">
    <source>
        <dbReference type="Pfam" id="PF03703"/>
    </source>
</evidence>
<keyword evidence="1" id="KW-1133">Transmembrane helix</keyword>
<dbReference type="AlphaFoldDB" id="A0A150KJB4"/>
<dbReference type="PANTHER" id="PTHR34473">
    <property type="entry name" value="UPF0699 TRANSMEMBRANE PROTEIN YDBS"/>
    <property type="match status" value="1"/>
</dbReference>
<dbReference type="OrthoDB" id="1750577at2"/>
<comment type="caution">
    <text evidence="3">The sequence shown here is derived from an EMBL/GenBank/DDBJ whole genome shotgun (WGS) entry which is preliminary data.</text>
</comment>
<dbReference type="EMBL" id="LQYN01000174">
    <property type="protein sequence ID" value="KYC83946.1"/>
    <property type="molecule type" value="Genomic_DNA"/>
</dbReference>
<proteinExistence type="predicted"/>
<dbReference type="PANTHER" id="PTHR34473:SF2">
    <property type="entry name" value="UPF0699 TRANSMEMBRANE PROTEIN YDBT"/>
    <property type="match status" value="1"/>
</dbReference>
<dbReference type="STRING" id="46224.B4102_4266"/>
<dbReference type="Proteomes" id="UP000075666">
    <property type="component" value="Unassembled WGS sequence"/>
</dbReference>
<reference evidence="3 4" key="1">
    <citation type="submission" date="2016-01" db="EMBL/GenBank/DDBJ databases">
        <title>Genome Sequences of Twelve Sporeforming Bacillus Species Isolated from Foods.</title>
        <authorList>
            <person name="Berendsen E.M."/>
            <person name="Wells-Bennik M.H."/>
            <person name="Krawcyk A.O."/>
            <person name="De Jong A."/>
            <person name="Holsappel S."/>
            <person name="Eijlander R.T."/>
            <person name="Kuipers O.P."/>
        </authorList>
    </citation>
    <scope>NUCLEOTIDE SEQUENCE [LARGE SCALE GENOMIC DNA]</scope>
    <source>
        <strain evidence="3 4">B4102</strain>
    </source>
</reference>
<keyword evidence="1" id="KW-0472">Membrane</keyword>
<keyword evidence="1" id="KW-0812">Transmembrane</keyword>
<organism evidence="3 4">
    <name type="scientific">Heyndrickxia sporothermodurans</name>
    <dbReference type="NCBI Taxonomy" id="46224"/>
    <lineage>
        <taxon>Bacteria</taxon>
        <taxon>Bacillati</taxon>
        <taxon>Bacillota</taxon>
        <taxon>Bacilli</taxon>
        <taxon>Bacillales</taxon>
        <taxon>Bacillaceae</taxon>
        <taxon>Heyndrickxia</taxon>
    </lineage>
</organism>
<name>A0A150KJB4_9BACI</name>
<feature type="transmembrane region" description="Helical" evidence="1">
    <location>
        <begin position="20"/>
        <end position="42"/>
    </location>
</feature>
<gene>
    <name evidence="3" type="ORF">B4102_4266</name>
</gene>
<evidence type="ECO:0000256" key="1">
    <source>
        <dbReference type="SAM" id="Phobius"/>
    </source>
</evidence>
<dbReference type="PROSITE" id="PS51257">
    <property type="entry name" value="PROKAR_LIPOPROTEIN"/>
    <property type="match status" value="1"/>
</dbReference>
<evidence type="ECO:0000313" key="3">
    <source>
        <dbReference type="EMBL" id="KYC83946.1"/>
    </source>
</evidence>
<feature type="transmembrane region" description="Helical" evidence="1">
    <location>
        <begin position="48"/>
        <end position="68"/>
    </location>
</feature>
<dbReference type="PATRIC" id="fig|46224.3.peg.2624"/>
<dbReference type="InterPro" id="IPR005182">
    <property type="entry name" value="YdbS-like_PH"/>
</dbReference>
<dbReference type="Pfam" id="PF03703">
    <property type="entry name" value="bPH_2"/>
    <property type="match status" value="1"/>
</dbReference>
<accession>A0A150KJB4</accession>
<sequence length="160" mass="18598">MEIREPQKRISKLALKVWKITGILHSLLVWIGCAAVIFIVSLWDWSTWFTGLALIIALLYSVLFIFIIPQIRWKRWKYEVREQEIELQHGVFIIKRTLVPMIRVQHVDTVQGPLLRHYNLATITISTAATVHHIPAIDMIEADRLRHSISALARVDEDDV</sequence>
<protein>
    <recommendedName>
        <fullName evidence="2">YdbS-like PH domain-containing protein</fullName>
    </recommendedName>
</protein>